<dbReference type="GO" id="GO:0008270">
    <property type="term" value="F:zinc ion binding"/>
    <property type="evidence" value="ECO:0007669"/>
    <property type="project" value="UniProtKB-KW"/>
</dbReference>
<sequence length="447" mass="49166">MPTTTTPIPPPAATTSATGGGGGGGPTSSPLLFFVALGFGVVFTNLWIIVGVKYCFRYNQRNRRIQQDENGEPIDMTAIPRTHRRRREKKLMSMEEVNERFPLMKYKAWMTTRAEEGLPTAGGVAAPTASRAASLRNAEGAIPMNRRSAEVPRPDTPSELRVSEEDGSPESAKAQDVIPASEQPQSSMPEQEQEIKTYKGTEQAVSKSNPTDGSTSKSEEQAEDDMDDDDQIQMAVPAEMLANPGDSCAICLDTLEDDDDIRGLSCGHAFHASCLDPWLTSRRACCPLCKADYYVPKPRPEGEVVSDADRQAGRRLGAGRMDMPHPPQYAFMGHRDGRPRMLLPGRFITSFNDENVRDRYSFPTQRLSRHSRRMGASRHPSTAALSEDNPQPSTWRSTMRGWTPLIPNVRNPFRRNRNTNEGLAPGGAPEINVGGDPTPSQLEGAQR</sequence>
<proteinExistence type="predicted"/>
<evidence type="ECO:0000256" key="1">
    <source>
        <dbReference type="PROSITE-ProRule" id="PRU00175"/>
    </source>
</evidence>
<keyword evidence="3" id="KW-1133">Transmembrane helix</keyword>
<dbReference type="CDD" id="cd16473">
    <property type="entry name" value="RING-H2_RNF103"/>
    <property type="match status" value="1"/>
</dbReference>
<feature type="compositionally biased region" description="Polar residues" evidence="2">
    <location>
        <begin position="203"/>
        <end position="216"/>
    </location>
</feature>
<gene>
    <name evidence="5" type="ORF">JMJ35_001653</name>
</gene>
<keyword evidence="6" id="KW-1185">Reference proteome</keyword>
<keyword evidence="1" id="KW-0863">Zinc-finger</keyword>
<protein>
    <recommendedName>
        <fullName evidence="4">RING-type domain-containing protein</fullName>
    </recommendedName>
</protein>
<dbReference type="EMBL" id="JAFEKC020000003">
    <property type="protein sequence ID" value="KAK0515619.1"/>
    <property type="molecule type" value="Genomic_DNA"/>
</dbReference>
<evidence type="ECO:0000259" key="4">
    <source>
        <dbReference type="PROSITE" id="PS50089"/>
    </source>
</evidence>
<reference evidence="5" key="1">
    <citation type="submission" date="2023-03" db="EMBL/GenBank/DDBJ databases">
        <title>Complete genome of Cladonia borealis.</title>
        <authorList>
            <person name="Park H."/>
        </authorList>
    </citation>
    <scope>NUCLEOTIDE SEQUENCE</scope>
    <source>
        <strain evidence="5">ANT050790</strain>
    </source>
</reference>
<evidence type="ECO:0000313" key="6">
    <source>
        <dbReference type="Proteomes" id="UP001166286"/>
    </source>
</evidence>
<comment type="caution">
    <text evidence="5">The sequence shown here is derived from an EMBL/GenBank/DDBJ whole genome shotgun (WGS) entry which is preliminary data.</text>
</comment>
<dbReference type="PANTHER" id="PTHR22765:SF434">
    <property type="entry name" value="GB|AAD18119.1-RELATED"/>
    <property type="match status" value="1"/>
</dbReference>
<dbReference type="FunFam" id="3.30.40.10:FF:000539">
    <property type="entry name" value="Ring finger domain protein"/>
    <property type="match status" value="1"/>
</dbReference>
<keyword evidence="3" id="KW-0472">Membrane</keyword>
<dbReference type="PROSITE" id="PS50089">
    <property type="entry name" value="ZF_RING_2"/>
    <property type="match status" value="1"/>
</dbReference>
<dbReference type="GO" id="GO:0061630">
    <property type="term" value="F:ubiquitin protein ligase activity"/>
    <property type="evidence" value="ECO:0007669"/>
    <property type="project" value="TreeGrafter"/>
</dbReference>
<dbReference type="SUPFAM" id="SSF57850">
    <property type="entry name" value="RING/U-box"/>
    <property type="match status" value="1"/>
</dbReference>
<feature type="region of interest" description="Disordered" evidence="2">
    <location>
        <begin position="137"/>
        <end position="228"/>
    </location>
</feature>
<dbReference type="AlphaFoldDB" id="A0AA39R8I8"/>
<feature type="compositionally biased region" description="Basic and acidic residues" evidence="2">
    <location>
        <begin position="147"/>
        <end position="164"/>
    </location>
</feature>
<dbReference type="Gene3D" id="3.30.40.10">
    <property type="entry name" value="Zinc/RING finger domain, C3HC4 (zinc finger)"/>
    <property type="match status" value="1"/>
</dbReference>
<evidence type="ECO:0000256" key="3">
    <source>
        <dbReference type="SAM" id="Phobius"/>
    </source>
</evidence>
<dbReference type="GO" id="GO:0005737">
    <property type="term" value="C:cytoplasm"/>
    <property type="evidence" value="ECO:0007669"/>
    <property type="project" value="TreeGrafter"/>
</dbReference>
<dbReference type="Pfam" id="PF13639">
    <property type="entry name" value="zf-RING_2"/>
    <property type="match status" value="1"/>
</dbReference>
<evidence type="ECO:0000313" key="5">
    <source>
        <dbReference type="EMBL" id="KAK0515619.1"/>
    </source>
</evidence>
<dbReference type="GO" id="GO:0006511">
    <property type="term" value="P:ubiquitin-dependent protein catabolic process"/>
    <property type="evidence" value="ECO:0007669"/>
    <property type="project" value="TreeGrafter"/>
</dbReference>
<dbReference type="InterPro" id="IPR051826">
    <property type="entry name" value="E3_ubiquitin-ligase_domain"/>
</dbReference>
<name>A0AA39R8I8_9LECA</name>
<organism evidence="5 6">
    <name type="scientific">Cladonia borealis</name>
    <dbReference type="NCBI Taxonomy" id="184061"/>
    <lineage>
        <taxon>Eukaryota</taxon>
        <taxon>Fungi</taxon>
        <taxon>Dikarya</taxon>
        <taxon>Ascomycota</taxon>
        <taxon>Pezizomycotina</taxon>
        <taxon>Lecanoromycetes</taxon>
        <taxon>OSLEUM clade</taxon>
        <taxon>Lecanoromycetidae</taxon>
        <taxon>Lecanorales</taxon>
        <taxon>Lecanorineae</taxon>
        <taxon>Cladoniaceae</taxon>
        <taxon>Cladonia</taxon>
    </lineage>
</organism>
<keyword evidence="1" id="KW-0479">Metal-binding</keyword>
<evidence type="ECO:0000256" key="2">
    <source>
        <dbReference type="SAM" id="MobiDB-lite"/>
    </source>
</evidence>
<dbReference type="Proteomes" id="UP001166286">
    <property type="component" value="Unassembled WGS sequence"/>
</dbReference>
<feature type="region of interest" description="Disordered" evidence="2">
    <location>
        <begin position="363"/>
        <end position="447"/>
    </location>
</feature>
<feature type="compositionally biased region" description="Polar residues" evidence="2">
    <location>
        <begin position="438"/>
        <end position="447"/>
    </location>
</feature>
<accession>A0AA39R8I8</accession>
<dbReference type="InterPro" id="IPR001841">
    <property type="entry name" value="Znf_RING"/>
</dbReference>
<feature type="compositionally biased region" description="Polar residues" evidence="2">
    <location>
        <begin position="379"/>
        <end position="397"/>
    </location>
</feature>
<feature type="compositionally biased region" description="Low complexity" evidence="2">
    <location>
        <begin position="179"/>
        <end position="190"/>
    </location>
</feature>
<feature type="domain" description="RING-type" evidence="4">
    <location>
        <begin position="248"/>
        <end position="290"/>
    </location>
</feature>
<keyword evidence="3" id="KW-0812">Transmembrane</keyword>
<feature type="compositionally biased region" description="Basic residues" evidence="2">
    <location>
        <begin position="367"/>
        <end position="376"/>
    </location>
</feature>
<keyword evidence="1" id="KW-0862">Zinc</keyword>
<feature type="transmembrane region" description="Helical" evidence="3">
    <location>
        <begin position="31"/>
        <end position="56"/>
    </location>
</feature>
<dbReference type="InterPro" id="IPR013083">
    <property type="entry name" value="Znf_RING/FYVE/PHD"/>
</dbReference>
<dbReference type="PANTHER" id="PTHR22765">
    <property type="entry name" value="RING FINGER AND PROTEASE ASSOCIATED DOMAIN-CONTAINING"/>
    <property type="match status" value="1"/>
</dbReference>
<dbReference type="SMART" id="SM00184">
    <property type="entry name" value="RING"/>
    <property type="match status" value="1"/>
</dbReference>
<feature type="region of interest" description="Disordered" evidence="2">
    <location>
        <begin position="1"/>
        <end position="24"/>
    </location>
</feature>